<dbReference type="Proteomes" id="UP001500604">
    <property type="component" value="Unassembled WGS sequence"/>
</dbReference>
<protein>
    <recommendedName>
        <fullName evidence="3">ACT domain-containing protein</fullName>
    </recommendedName>
</protein>
<organism evidence="1 2">
    <name type="scientific">Kistimonas scapharcae</name>
    <dbReference type="NCBI Taxonomy" id="1036133"/>
    <lineage>
        <taxon>Bacteria</taxon>
        <taxon>Pseudomonadati</taxon>
        <taxon>Pseudomonadota</taxon>
        <taxon>Gammaproteobacteria</taxon>
        <taxon>Oceanospirillales</taxon>
        <taxon>Endozoicomonadaceae</taxon>
        <taxon>Kistimonas</taxon>
    </lineage>
</organism>
<accession>A0ABP8VBE9</accession>
<dbReference type="Pfam" id="PF13710">
    <property type="entry name" value="ACT_5"/>
    <property type="match status" value="1"/>
</dbReference>
<evidence type="ECO:0008006" key="3">
    <source>
        <dbReference type="Google" id="ProtNLM"/>
    </source>
</evidence>
<dbReference type="EMBL" id="BAABFL010000481">
    <property type="protein sequence ID" value="GAA4652849.1"/>
    <property type="molecule type" value="Genomic_DNA"/>
</dbReference>
<reference evidence="2" key="1">
    <citation type="journal article" date="2019" name="Int. J. Syst. Evol. Microbiol.">
        <title>The Global Catalogue of Microorganisms (GCM) 10K type strain sequencing project: providing services to taxonomists for standard genome sequencing and annotation.</title>
        <authorList>
            <consortium name="The Broad Institute Genomics Platform"/>
            <consortium name="The Broad Institute Genome Sequencing Center for Infectious Disease"/>
            <person name="Wu L."/>
            <person name="Ma J."/>
        </authorList>
    </citation>
    <scope>NUCLEOTIDE SEQUENCE [LARGE SCALE GENOMIC DNA]</scope>
    <source>
        <strain evidence="2">JCM 17805</strain>
    </source>
</reference>
<dbReference type="RefSeq" id="WP_211829485.1">
    <property type="nucleotide sequence ID" value="NZ_BAABFL010000481.1"/>
</dbReference>
<sequence>MTSIQLKLITANNPGCLEKILSTSRGGGFEVSNFIAEFKPERDHYEVKLRVQGEKSQDKLIMQLLKEEDVRSLVPCRR</sequence>
<evidence type="ECO:0000313" key="2">
    <source>
        <dbReference type="Proteomes" id="UP001500604"/>
    </source>
</evidence>
<comment type="caution">
    <text evidence="1">The sequence shown here is derived from an EMBL/GenBank/DDBJ whole genome shotgun (WGS) entry which is preliminary data.</text>
</comment>
<gene>
    <name evidence="1" type="ORF">GCM10023116_51330</name>
</gene>
<name>A0ABP8VBE9_9GAMM</name>
<keyword evidence="2" id="KW-1185">Reference proteome</keyword>
<proteinExistence type="predicted"/>
<evidence type="ECO:0000313" key="1">
    <source>
        <dbReference type="EMBL" id="GAA4652849.1"/>
    </source>
</evidence>